<organism evidence="18 19">
    <name type="scientific">Methanoculleus thermophilus</name>
    <dbReference type="NCBI Taxonomy" id="2200"/>
    <lineage>
        <taxon>Archaea</taxon>
        <taxon>Methanobacteriati</taxon>
        <taxon>Methanobacteriota</taxon>
        <taxon>Stenosarchaea group</taxon>
        <taxon>Methanomicrobia</taxon>
        <taxon>Methanomicrobiales</taxon>
        <taxon>Methanomicrobiaceae</taxon>
        <taxon>Methanoculleus</taxon>
    </lineage>
</organism>
<dbReference type="HAMAP" id="MF_01113">
    <property type="entry name" value="DNApol_IV"/>
    <property type="match status" value="1"/>
</dbReference>
<dbReference type="PROSITE" id="PS50173">
    <property type="entry name" value="UMUC"/>
    <property type="match status" value="1"/>
</dbReference>
<evidence type="ECO:0000256" key="4">
    <source>
        <dbReference type="ARBA" id="ARBA00022457"/>
    </source>
</evidence>
<evidence type="ECO:0000313" key="19">
    <source>
        <dbReference type="Proteomes" id="UP000326500"/>
    </source>
</evidence>
<protein>
    <recommendedName>
        <fullName evidence="16">DNA polymerase IV</fullName>
        <shortName evidence="16">Pol IV</shortName>
        <ecNumber evidence="16">2.7.7.7</ecNumber>
    </recommendedName>
</protein>
<dbReference type="SUPFAM" id="SSF56672">
    <property type="entry name" value="DNA/RNA polymerases"/>
    <property type="match status" value="1"/>
</dbReference>
<feature type="domain" description="UmuC" evidence="17">
    <location>
        <begin position="8"/>
        <end position="191"/>
    </location>
</feature>
<dbReference type="Gene3D" id="3.40.1170.60">
    <property type="match status" value="1"/>
</dbReference>
<feature type="binding site" evidence="16">
    <location>
        <position position="12"/>
    </location>
    <ligand>
        <name>Mg(2+)</name>
        <dbReference type="ChEBI" id="CHEBI:18420"/>
    </ligand>
</feature>
<evidence type="ECO:0000256" key="3">
    <source>
        <dbReference type="ARBA" id="ARBA00011245"/>
    </source>
</evidence>
<keyword evidence="10 16" id="KW-0227">DNA damage</keyword>
<proteinExistence type="inferred from homology"/>
<keyword evidence="19" id="KW-1185">Reference proteome</keyword>
<evidence type="ECO:0000256" key="6">
    <source>
        <dbReference type="ARBA" id="ARBA00022679"/>
    </source>
</evidence>
<dbReference type="OrthoDB" id="372207at2157"/>
<dbReference type="Gene3D" id="1.10.150.20">
    <property type="entry name" value="5' to 3' exonuclease, C-terminal subdomain"/>
    <property type="match status" value="1"/>
</dbReference>
<dbReference type="GO" id="GO:0006281">
    <property type="term" value="P:DNA repair"/>
    <property type="evidence" value="ECO:0007669"/>
    <property type="project" value="UniProtKB-UniRule"/>
</dbReference>
<keyword evidence="13 16" id="KW-0238">DNA-binding</keyword>
<comment type="cofactor">
    <cofactor evidence="16">
        <name>Mg(2+)</name>
        <dbReference type="ChEBI" id="CHEBI:18420"/>
    </cofactor>
    <text evidence="16">Binds 2 magnesium ions per subunit.</text>
</comment>
<dbReference type="InterPro" id="IPR022880">
    <property type="entry name" value="DNApol_IV"/>
</dbReference>
<dbReference type="FunFam" id="3.30.1490.100:FF:000004">
    <property type="entry name" value="DNA polymerase IV"/>
    <property type="match status" value="1"/>
</dbReference>
<dbReference type="GO" id="GO:0003887">
    <property type="term" value="F:DNA-directed DNA polymerase activity"/>
    <property type="evidence" value="ECO:0007669"/>
    <property type="project" value="UniProtKB-UniRule"/>
</dbReference>
<evidence type="ECO:0000256" key="10">
    <source>
        <dbReference type="ARBA" id="ARBA00022763"/>
    </source>
</evidence>
<evidence type="ECO:0000259" key="17">
    <source>
        <dbReference type="PROSITE" id="PS50173"/>
    </source>
</evidence>
<dbReference type="GO" id="GO:0003684">
    <property type="term" value="F:damaged DNA binding"/>
    <property type="evidence" value="ECO:0007669"/>
    <property type="project" value="InterPro"/>
</dbReference>
<evidence type="ECO:0000313" key="18">
    <source>
        <dbReference type="EMBL" id="SDK10784.1"/>
    </source>
</evidence>
<evidence type="ECO:0000256" key="9">
    <source>
        <dbReference type="ARBA" id="ARBA00022723"/>
    </source>
</evidence>
<comment type="function">
    <text evidence="16">Poorly processive, error-prone DNA polymerase involved in untargeted mutagenesis. Copies undamaged DNA at stalled replication forks, which arise in vivo from mismatched or misaligned primer ends. These misaligned primers can be extended by PolIV. Exhibits no 3'-5' exonuclease (proofreading) activity. May be involved in translesional synthesis.</text>
</comment>
<dbReference type="PANTHER" id="PTHR11076:SF33">
    <property type="entry name" value="DNA POLYMERASE KAPPA"/>
    <property type="match status" value="1"/>
</dbReference>
<keyword evidence="9 16" id="KW-0479">Metal-binding</keyword>
<dbReference type="FunFam" id="3.40.1170.60:FF:000001">
    <property type="entry name" value="DNA polymerase IV"/>
    <property type="match status" value="1"/>
</dbReference>
<dbReference type="Pfam" id="PF11798">
    <property type="entry name" value="IMS_HHH"/>
    <property type="match status" value="1"/>
</dbReference>
<keyword evidence="7 16" id="KW-0548">Nucleotidyltransferase</keyword>
<keyword evidence="11 16" id="KW-0460">Magnesium</keyword>
<dbReference type="EMBL" id="FNFT01000004">
    <property type="protein sequence ID" value="SDK10784.1"/>
    <property type="molecule type" value="Genomic_DNA"/>
</dbReference>
<dbReference type="InterPro" id="IPR050116">
    <property type="entry name" value="DNA_polymerase-Y"/>
</dbReference>
<dbReference type="Proteomes" id="UP000326500">
    <property type="component" value="Unassembled WGS sequence"/>
</dbReference>
<dbReference type="InterPro" id="IPR024728">
    <property type="entry name" value="PolY_HhH_motif"/>
</dbReference>
<feature type="binding site" evidence="16">
    <location>
        <position position="110"/>
    </location>
    <ligand>
        <name>Mg(2+)</name>
        <dbReference type="ChEBI" id="CHEBI:18420"/>
    </ligand>
</feature>
<dbReference type="Pfam" id="PF00817">
    <property type="entry name" value="IMS"/>
    <property type="match status" value="1"/>
</dbReference>
<keyword evidence="12 16" id="KW-0239">DNA-directed DNA polymerase</keyword>
<keyword evidence="6 16" id="KW-0808">Transferase</keyword>
<evidence type="ECO:0000256" key="15">
    <source>
        <dbReference type="ARBA" id="ARBA00049244"/>
    </source>
</evidence>
<dbReference type="Gene3D" id="3.30.70.270">
    <property type="match status" value="1"/>
</dbReference>
<gene>
    <name evidence="16" type="primary">dbh</name>
    <name evidence="18" type="ORF">SAMN04488571_1042</name>
</gene>
<dbReference type="GO" id="GO:0005737">
    <property type="term" value="C:cytoplasm"/>
    <property type="evidence" value="ECO:0007669"/>
    <property type="project" value="UniProtKB-SubCell"/>
</dbReference>
<evidence type="ECO:0000256" key="7">
    <source>
        <dbReference type="ARBA" id="ARBA00022695"/>
    </source>
</evidence>
<dbReference type="NCBIfam" id="NF002677">
    <property type="entry name" value="PRK02406.1"/>
    <property type="match status" value="1"/>
</dbReference>
<feature type="site" description="Substrate discrimination" evidence="16">
    <location>
        <position position="17"/>
    </location>
</feature>
<comment type="catalytic activity">
    <reaction evidence="15 16">
        <text>DNA(n) + a 2'-deoxyribonucleoside 5'-triphosphate = DNA(n+1) + diphosphate</text>
        <dbReference type="Rhea" id="RHEA:22508"/>
        <dbReference type="Rhea" id="RHEA-COMP:17339"/>
        <dbReference type="Rhea" id="RHEA-COMP:17340"/>
        <dbReference type="ChEBI" id="CHEBI:33019"/>
        <dbReference type="ChEBI" id="CHEBI:61560"/>
        <dbReference type="ChEBI" id="CHEBI:173112"/>
        <dbReference type="EC" id="2.7.7.7"/>
    </reaction>
</comment>
<dbReference type="GO" id="GO:0006261">
    <property type="term" value="P:DNA-templated DNA replication"/>
    <property type="evidence" value="ECO:0007669"/>
    <property type="project" value="UniProtKB-UniRule"/>
</dbReference>
<evidence type="ECO:0000256" key="12">
    <source>
        <dbReference type="ARBA" id="ARBA00022932"/>
    </source>
</evidence>
<sequence>MATGGRIILHVDMDSFFASVEVRRNPSLAGKPVIVGADPKGGAGRGVVSTCSYEARRYGVHSGMPISRAYDLCPHGVFLPVDRLFYTRVSEEIMAVLSRHAWRIEQVSIDEAYLDVSDAGSFMAAKALAAAIKREIREETGLTCSIGIGPGKAVAKIASDHQKPDGLTVVPPDEVTSFLAPLPVTKIPGVGRKTGEELRRMGILTIGDLARRDVQDLIARFGRPGIHLHRLACGIDDREVQGRVESRSVSRETTFETDTADPVLLSETLATLADDVAETLAAERLRCRTVTVKVRYRDFQTHTRSRTLERFTGDPETIRRIASALLLPFLNGTPVRLIGIRLSTLEGGRTRQTSIDEFLPLARHNPGRLPG</sequence>
<comment type="similarity">
    <text evidence="2 16">Belongs to the DNA polymerase type-Y family.</text>
</comment>
<name>A0A1G8Z834_9EURY</name>
<evidence type="ECO:0000256" key="8">
    <source>
        <dbReference type="ARBA" id="ARBA00022705"/>
    </source>
</evidence>
<evidence type="ECO:0000256" key="5">
    <source>
        <dbReference type="ARBA" id="ARBA00022490"/>
    </source>
</evidence>
<keyword evidence="8 16" id="KW-0235">DNA replication</keyword>
<accession>A0A1G8Z834</accession>
<evidence type="ECO:0000256" key="16">
    <source>
        <dbReference type="HAMAP-Rule" id="MF_01113"/>
    </source>
</evidence>
<comment type="subcellular location">
    <subcellularLocation>
        <location evidence="1 16">Cytoplasm</location>
    </subcellularLocation>
</comment>
<dbReference type="Gene3D" id="3.30.1490.100">
    <property type="entry name" value="DNA polymerase, Y-family, little finger domain"/>
    <property type="match status" value="1"/>
</dbReference>
<dbReference type="InterPro" id="IPR036775">
    <property type="entry name" value="DNA_pol_Y-fam_lit_finger_sf"/>
</dbReference>
<keyword evidence="4 16" id="KW-0515">Mutator protein</keyword>
<dbReference type="InterPro" id="IPR001126">
    <property type="entry name" value="UmuC"/>
</dbReference>
<dbReference type="PANTHER" id="PTHR11076">
    <property type="entry name" value="DNA REPAIR POLYMERASE UMUC / TRANSFERASE FAMILY MEMBER"/>
    <property type="match status" value="1"/>
</dbReference>
<dbReference type="SUPFAM" id="SSF100879">
    <property type="entry name" value="Lesion bypass DNA polymerase (Y-family), little finger domain"/>
    <property type="match status" value="1"/>
</dbReference>
<evidence type="ECO:0000256" key="2">
    <source>
        <dbReference type="ARBA" id="ARBA00010945"/>
    </source>
</evidence>
<reference evidence="18 19" key="1">
    <citation type="submission" date="2016-10" db="EMBL/GenBank/DDBJ databases">
        <authorList>
            <person name="Varghese N."/>
            <person name="Submissions S."/>
        </authorList>
    </citation>
    <scope>NUCLEOTIDE SEQUENCE [LARGE SCALE GENOMIC DNA]</scope>
    <source>
        <strain evidence="18 19">DSM 2373</strain>
    </source>
</reference>
<dbReference type="GO" id="GO:0042276">
    <property type="term" value="P:error-prone translesion synthesis"/>
    <property type="evidence" value="ECO:0007669"/>
    <property type="project" value="TreeGrafter"/>
</dbReference>
<dbReference type="Pfam" id="PF11799">
    <property type="entry name" value="IMS_C"/>
    <property type="match status" value="1"/>
</dbReference>
<dbReference type="EC" id="2.7.7.7" evidence="16"/>
<evidence type="ECO:0000256" key="1">
    <source>
        <dbReference type="ARBA" id="ARBA00004496"/>
    </source>
</evidence>
<dbReference type="STRING" id="2200.GCA_001571405_01551"/>
<keyword evidence="14 16" id="KW-0234">DNA repair</keyword>
<dbReference type="GO" id="GO:0000287">
    <property type="term" value="F:magnesium ion binding"/>
    <property type="evidence" value="ECO:0007669"/>
    <property type="project" value="UniProtKB-UniRule"/>
</dbReference>
<dbReference type="AlphaFoldDB" id="A0A1G8Z834"/>
<comment type="subunit">
    <text evidence="3 16">Monomer.</text>
</comment>
<evidence type="ECO:0000256" key="13">
    <source>
        <dbReference type="ARBA" id="ARBA00023125"/>
    </source>
</evidence>
<dbReference type="CDD" id="cd03586">
    <property type="entry name" value="PolY_Pol_IV_kappa"/>
    <property type="match status" value="1"/>
</dbReference>
<evidence type="ECO:0000256" key="14">
    <source>
        <dbReference type="ARBA" id="ARBA00023204"/>
    </source>
</evidence>
<keyword evidence="5 16" id="KW-0963">Cytoplasm</keyword>
<dbReference type="InterPro" id="IPR017961">
    <property type="entry name" value="DNA_pol_Y-fam_little_finger"/>
</dbReference>
<dbReference type="RefSeq" id="WP_066957675.1">
    <property type="nucleotide sequence ID" value="NZ_BCNX01000007.1"/>
</dbReference>
<dbReference type="InterPro" id="IPR043128">
    <property type="entry name" value="Rev_trsase/Diguanyl_cyclase"/>
</dbReference>
<feature type="active site" evidence="16">
    <location>
        <position position="111"/>
    </location>
</feature>
<evidence type="ECO:0000256" key="11">
    <source>
        <dbReference type="ARBA" id="ARBA00022842"/>
    </source>
</evidence>
<dbReference type="InterPro" id="IPR043502">
    <property type="entry name" value="DNA/RNA_pol_sf"/>
</dbReference>